<feature type="compositionally biased region" description="Basic residues" evidence="1">
    <location>
        <begin position="134"/>
        <end position="146"/>
    </location>
</feature>
<dbReference type="RefSeq" id="WP_393162727.1">
    <property type="nucleotide sequence ID" value="NZ_JBICRM010000003.1"/>
</dbReference>
<evidence type="ECO:0000313" key="3">
    <source>
        <dbReference type="EMBL" id="MFG1702714.1"/>
    </source>
</evidence>
<organism evidence="3 4">
    <name type="scientific">Nonomuraea marmarensis</name>
    <dbReference type="NCBI Taxonomy" id="3351344"/>
    <lineage>
        <taxon>Bacteria</taxon>
        <taxon>Bacillati</taxon>
        <taxon>Actinomycetota</taxon>
        <taxon>Actinomycetes</taxon>
        <taxon>Streptosporangiales</taxon>
        <taxon>Streptosporangiaceae</taxon>
        <taxon>Nonomuraea</taxon>
    </lineage>
</organism>
<dbReference type="EMBL" id="JBICRM010000003">
    <property type="protein sequence ID" value="MFG1702714.1"/>
    <property type="molecule type" value="Genomic_DNA"/>
</dbReference>
<keyword evidence="2" id="KW-1133">Transmembrane helix</keyword>
<evidence type="ECO:0000256" key="1">
    <source>
        <dbReference type="SAM" id="MobiDB-lite"/>
    </source>
</evidence>
<evidence type="ECO:0000256" key="2">
    <source>
        <dbReference type="SAM" id="Phobius"/>
    </source>
</evidence>
<keyword evidence="4" id="KW-1185">Reference proteome</keyword>
<gene>
    <name evidence="3" type="ORF">ACFLIM_05940</name>
</gene>
<feature type="region of interest" description="Disordered" evidence="1">
    <location>
        <begin position="134"/>
        <end position="177"/>
    </location>
</feature>
<reference evidence="3 4" key="1">
    <citation type="submission" date="2024-10" db="EMBL/GenBank/DDBJ databases">
        <authorList>
            <person name="Topkara A.R."/>
            <person name="Saygin H."/>
        </authorList>
    </citation>
    <scope>NUCLEOTIDE SEQUENCE [LARGE SCALE GENOMIC DNA]</scope>
    <source>
        <strain evidence="3 4">M3C6</strain>
    </source>
</reference>
<sequence>MRQKTLRADLGGQPRRIIHRYREGASNFHPAPTVVSVVGALMVPFLLLPSGMVPSRLRDLVFEPVAPDVVALEVVVPEVVVALAIDEEVPSFVVVEVVIEVVDVGFDVLTTPAGRRDHDPLLLMDDARRSLRHRARHRTRCRRRRPAGLDAGEARARSGYPLGEWKEHDTGDGAGKS</sequence>
<comment type="caution">
    <text evidence="3">The sequence shown here is derived from an EMBL/GenBank/DDBJ whole genome shotgun (WGS) entry which is preliminary data.</text>
</comment>
<keyword evidence="2" id="KW-0812">Transmembrane</keyword>
<keyword evidence="2" id="KW-0472">Membrane</keyword>
<dbReference type="Proteomes" id="UP001603978">
    <property type="component" value="Unassembled WGS sequence"/>
</dbReference>
<protein>
    <submittedName>
        <fullName evidence="3">Uncharacterized protein</fullName>
    </submittedName>
</protein>
<evidence type="ECO:0000313" key="4">
    <source>
        <dbReference type="Proteomes" id="UP001603978"/>
    </source>
</evidence>
<name>A0ABW7A948_9ACTN</name>
<feature type="transmembrane region" description="Helical" evidence="2">
    <location>
        <begin position="30"/>
        <end position="48"/>
    </location>
</feature>
<accession>A0ABW7A948</accession>
<proteinExistence type="predicted"/>